<dbReference type="RefSeq" id="WP_110754769.1">
    <property type="nucleotide sequence ID" value="NZ_QJTF01000040.1"/>
</dbReference>
<dbReference type="GO" id="GO:0005524">
    <property type="term" value="F:ATP binding"/>
    <property type="evidence" value="ECO:0007669"/>
    <property type="project" value="UniProtKB-KW"/>
</dbReference>
<evidence type="ECO:0000313" key="8">
    <source>
        <dbReference type="EMBL" id="PYE85152.1"/>
    </source>
</evidence>
<dbReference type="Gene3D" id="1.10.10.60">
    <property type="entry name" value="Homeodomain-like"/>
    <property type="match status" value="1"/>
</dbReference>
<evidence type="ECO:0000256" key="5">
    <source>
        <dbReference type="ARBA" id="ARBA00023159"/>
    </source>
</evidence>
<dbReference type="Gene3D" id="1.10.8.60">
    <property type="match status" value="1"/>
</dbReference>
<feature type="domain" description="Sigma-54 factor interaction" evidence="7">
    <location>
        <begin position="204"/>
        <end position="433"/>
    </location>
</feature>
<dbReference type="SMART" id="SM00382">
    <property type="entry name" value="AAA"/>
    <property type="match status" value="1"/>
</dbReference>
<dbReference type="FunFam" id="3.40.50.300:FF:000006">
    <property type="entry name" value="DNA-binding transcriptional regulator NtrC"/>
    <property type="match status" value="1"/>
</dbReference>
<dbReference type="Pfam" id="PF02954">
    <property type="entry name" value="HTH_8"/>
    <property type="match status" value="1"/>
</dbReference>
<dbReference type="PROSITE" id="PS00676">
    <property type="entry name" value="SIGMA54_INTERACT_2"/>
    <property type="match status" value="1"/>
</dbReference>
<dbReference type="InterPro" id="IPR027417">
    <property type="entry name" value="P-loop_NTPase"/>
</dbReference>
<organism evidence="8 9">
    <name type="scientific">Phyllobacterium leguminum</name>
    <dbReference type="NCBI Taxonomy" id="314237"/>
    <lineage>
        <taxon>Bacteria</taxon>
        <taxon>Pseudomonadati</taxon>
        <taxon>Pseudomonadota</taxon>
        <taxon>Alphaproteobacteria</taxon>
        <taxon>Hyphomicrobiales</taxon>
        <taxon>Phyllobacteriaceae</taxon>
        <taxon>Phyllobacterium</taxon>
    </lineage>
</organism>
<dbReference type="EMBL" id="QJTF01000040">
    <property type="protein sequence ID" value="PYE85152.1"/>
    <property type="molecule type" value="Genomic_DNA"/>
</dbReference>
<dbReference type="Pfam" id="PF00158">
    <property type="entry name" value="Sigma54_activat"/>
    <property type="match status" value="1"/>
</dbReference>
<evidence type="ECO:0000313" key="9">
    <source>
        <dbReference type="Proteomes" id="UP000247454"/>
    </source>
</evidence>
<reference evidence="8 9" key="1">
    <citation type="submission" date="2018-06" db="EMBL/GenBank/DDBJ databases">
        <title>Genomic Encyclopedia of Type Strains, Phase III (KMG-III): the genomes of soil and plant-associated and newly described type strains.</title>
        <authorList>
            <person name="Whitman W."/>
        </authorList>
    </citation>
    <scope>NUCLEOTIDE SEQUENCE [LARGE SCALE GENOMIC DNA]</scope>
    <source>
        <strain evidence="8 9">ORS 1419</strain>
    </source>
</reference>
<dbReference type="InterPro" id="IPR003593">
    <property type="entry name" value="AAA+_ATPase"/>
</dbReference>
<keyword evidence="2" id="KW-0067">ATP-binding</keyword>
<dbReference type="InterPro" id="IPR025943">
    <property type="entry name" value="Sigma_54_int_dom_ATP-bd_2"/>
</dbReference>
<dbReference type="PROSITE" id="PS50045">
    <property type="entry name" value="SIGMA54_INTERACT_4"/>
    <property type="match status" value="1"/>
</dbReference>
<accession>A0A318SUK2</accession>
<dbReference type="PANTHER" id="PTHR32071">
    <property type="entry name" value="TRANSCRIPTIONAL REGULATORY PROTEIN"/>
    <property type="match status" value="1"/>
</dbReference>
<evidence type="ECO:0000256" key="2">
    <source>
        <dbReference type="ARBA" id="ARBA00022840"/>
    </source>
</evidence>
<dbReference type="InterPro" id="IPR002197">
    <property type="entry name" value="HTH_Fis"/>
</dbReference>
<dbReference type="SUPFAM" id="SSF52540">
    <property type="entry name" value="P-loop containing nucleoside triphosphate hydrolases"/>
    <property type="match status" value="1"/>
</dbReference>
<protein>
    <submittedName>
        <fullName evidence="8">Sigma-54-specific transcriptional regulator</fullName>
    </submittedName>
</protein>
<dbReference type="OrthoDB" id="9804019at2"/>
<evidence type="ECO:0000256" key="1">
    <source>
        <dbReference type="ARBA" id="ARBA00022741"/>
    </source>
</evidence>
<dbReference type="AlphaFoldDB" id="A0A318SUK2"/>
<keyword evidence="1" id="KW-0547">Nucleotide-binding</keyword>
<dbReference type="InterPro" id="IPR009057">
    <property type="entry name" value="Homeodomain-like_sf"/>
</dbReference>
<dbReference type="GO" id="GO:0043565">
    <property type="term" value="F:sequence-specific DNA binding"/>
    <property type="evidence" value="ECO:0007669"/>
    <property type="project" value="InterPro"/>
</dbReference>
<gene>
    <name evidence="8" type="ORF">C7477_14010</name>
</gene>
<evidence type="ECO:0000259" key="7">
    <source>
        <dbReference type="PROSITE" id="PS50045"/>
    </source>
</evidence>
<dbReference type="PRINTS" id="PR01590">
    <property type="entry name" value="HTHFIS"/>
</dbReference>
<proteinExistence type="predicted"/>
<keyword evidence="3" id="KW-0902">Two-component regulatory system</keyword>
<keyword evidence="6" id="KW-0804">Transcription</keyword>
<keyword evidence="5" id="KW-0010">Activator</keyword>
<dbReference type="InterPro" id="IPR058031">
    <property type="entry name" value="AAA_lid_NorR"/>
</dbReference>
<evidence type="ECO:0000256" key="6">
    <source>
        <dbReference type="ARBA" id="ARBA00023163"/>
    </source>
</evidence>
<dbReference type="InterPro" id="IPR002078">
    <property type="entry name" value="Sigma_54_int"/>
</dbReference>
<keyword evidence="4" id="KW-0805">Transcription regulation</keyword>
<evidence type="ECO:0000256" key="3">
    <source>
        <dbReference type="ARBA" id="ARBA00023012"/>
    </source>
</evidence>
<dbReference type="Pfam" id="PF25601">
    <property type="entry name" value="AAA_lid_14"/>
    <property type="match status" value="1"/>
</dbReference>
<dbReference type="SUPFAM" id="SSF46689">
    <property type="entry name" value="Homeodomain-like"/>
    <property type="match status" value="1"/>
</dbReference>
<evidence type="ECO:0000256" key="4">
    <source>
        <dbReference type="ARBA" id="ARBA00023015"/>
    </source>
</evidence>
<sequence>MTASCRQILEACVTLSAQQDIAALRESFCRIMGEIVSARSVLMMGLDATGESLLPLASSPEPCVVPGFNVFESERNEHPVSIALRAQGLLTEPPEGQLLMASLREILFSGEPGARLVIIAAPSASGRAETIFFALTDAKGGLPAADAAELAVIFARFCDARGRSASSYLQMSDASTLLSRSLENADKERKRMRRTLPEALSGKLVGTSAPMRQLRDTIAKYGPVDLSILILGETGTGKELAARELHRLSDRSRGPFIAINMAALPETLAESEFFGHVKGAFTGAQASRAGYFASAHGGTLFLDEIGDMPLALQAKLLRVLQDKVFRPIGSDTEHRSDFRIIAATHRDLHDLMRRREFREDLFYRIGEARILIPPLRERSEDIAGLAAHFLNALAQQHGQAPKRLSEGAKELLASLPFAGNVRELQAMMTDAWLTAGEAGEIAPEHLPPMRDAVVTPAQVEFDAIPSGGLKAACEAFERKLLVSSFRAARGNTTQIAERLRLPRRTLVDKLKKYGIEKD</sequence>
<comment type="caution">
    <text evidence="8">The sequence shown here is derived from an EMBL/GenBank/DDBJ whole genome shotgun (WGS) entry which is preliminary data.</text>
</comment>
<dbReference type="Gene3D" id="3.40.50.300">
    <property type="entry name" value="P-loop containing nucleotide triphosphate hydrolases"/>
    <property type="match status" value="1"/>
</dbReference>
<dbReference type="GO" id="GO:0000160">
    <property type="term" value="P:phosphorelay signal transduction system"/>
    <property type="evidence" value="ECO:0007669"/>
    <property type="project" value="UniProtKB-KW"/>
</dbReference>
<keyword evidence="9" id="KW-1185">Reference proteome</keyword>
<name>A0A318SUK2_9HYPH</name>
<dbReference type="Proteomes" id="UP000247454">
    <property type="component" value="Unassembled WGS sequence"/>
</dbReference>
<dbReference type="CDD" id="cd00009">
    <property type="entry name" value="AAA"/>
    <property type="match status" value="1"/>
</dbReference>
<dbReference type="GO" id="GO:0006355">
    <property type="term" value="P:regulation of DNA-templated transcription"/>
    <property type="evidence" value="ECO:0007669"/>
    <property type="project" value="InterPro"/>
</dbReference>